<evidence type="ECO:0000256" key="1">
    <source>
        <dbReference type="SAM" id="Phobius"/>
    </source>
</evidence>
<proteinExistence type="predicted"/>
<feature type="transmembrane region" description="Helical" evidence="1">
    <location>
        <begin position="101"/>
        <end position="120"/>
    </location>
</feature>
<gene>
    <name evidence="2" type="ORF">S01H4_61159</name>
</gene>
<name>X1EIY4_9ZZZZ</name>
<organism evidence="2">
    <name type="scientific">marine sediment metagenome</name>
    <dbReference type="NCBI Taxonomy" id="412755"/>
    <lineage>
        <taxon>unclassified sequences</taxon>
        <taxon>metagenomes</taxon>
        <taxon>ecological metagenomes</taxon>
    </lineage>
</organism>
<comment type="caution">
    <text evidence="2">The sequence shown here is derived from an EMBL/GenBank/DDBJ whole genome shotgun (WGS) entry which is preliminary data.</text>
</comment>
<dbReference type="AlphaFoldDB" id="X1EIY4"/>
<keyword evidence="1" id="KW-1133">Transmembrane helix</keyword>
<reference evidence="2" key="1">
    <citation type="journal article" date="2014" name="Front. Microbiol.">
        <title>High frequency of phylogenetically diverse reductive dehalogenase-homologous genes in deep subseafloor sedimentary metagenomes.</title>
        <authorList>
            <person name="Kawai M."/>
            <person name="Futagami T."/>
            <person name="Toyoda A."/>
            <person name="Takaki Y."/>
            <person name="Nishi S."/>
            <person name="Hori S."/>
            <person name="Arai W."/>
            <person name="Tsubouchi T."/>
            <person name="Morono Y."/>
            <person name="Uchiyama I."/>
            <person name="Ito T."/>
            <person name="Fujiyama A."/>
            <person name="Inagaki F."/>
            <person name="Takami H."/>
        </authorList>
    </citation>
    <scope>NUCLEOTIDE SEQUENCE</scope>
    <source>
        <strain evidence="2">Expedition CK06-06</strain>
    </source>
</reference>
<protein>
    <submittedName>
        <fullName evidence="2">Uncharacterized protein</fullName>
    </submittedName>
</protein>
<sequence length="131" mass="14287">MSPIAPIPDAPEPARVSRHAGIGEASKNVLVRFFVDVFNRIRYAISETFRHAVESALNALETPATAALRPLVERAFDNPELPQEVRDFGARILSNSDPWEIAALIPIAIGLVVGIVSGSFRPFANVAMYFT</sequence>
<evidence type="ECO:0000313" key="2">
    <source>
        <dbReference type="EMBL" id="GAH08603.1"/>
    </source>
</evidence>
<dbReference type="EMBL" id="BART01036206">
    <property type="protein sequence ID" value="GAH08603.1"/>
    <property type="molecule type" value="Genomic_DNA"/>
</dbReference>
<accession>X1EIY4</accession>
<feature type="non-terminal residue" evidence="2">
    <location>
        <position position="131"/>
    </location>
</feature>
<keyword evidence="1" id="KW-0472">Membrane</keyword>
<keyword evidence="1" id="KW-0812">Transmembrane</keyword>